<evidence type="ECO:0000256" key="1">
    <source>
        <dbReference type="ARBA" id="ARBA00004127"/>
    </source>
</evidence>
<organism evidence="6 7">
    <name type="scientific">Rhizobium chutanense</name>
    <dbReference type="NCBI Taxonomy" id="2035448"/>
    <lineage>
        <taxon>Bacteria</taxon>
        <taxon>Pseudomonadati</taxon>
        <taxon>Pseudomonadota</taxon>
        <taxon>Alphaproteobacteria</taxon>
        <taxon>Hyphomicrobiales</taxon>
        <taxon>Rhizobiaceae</taxon>
        <taxon>Rhizobium/Agrobacterium group</taxon>
        <taxon>Rhizobium</taxon>
    </lineage>
</organism>
<keyword evidence="3 5" id="KW-1133">Transmembrane helix</keyword>
<comment type="subcellular location">
    <subcellularLocation>
        <location evidence="1">Endomembrane system</location>
        <topology evidence="1">Multi-pass membrane protein</topology>
    </subcellularLocation>
</comment>
<dbReference type="Pfam" id="PF01988">
    <property type="entry name" value="VIT1"/>
    <property type="match status" value="1"/>
</dbReference>
<keyword evidence="4 5" id="KW-0472">Membrane</keyword>
<keyword evidence="7" id="KW-1185">Reference proteome</keyword>
<feature type="transmembrane region" description="Helical" evidence="5">
    <location>
        <begin position="201"/>
        <end position="222"/>
    </location>
</feature>
<dbReference type="AlphaFoldDB" id="A0A2A6J2V7"/>
<dbReference type="EMBL" id="NWSV01000040">
    <property type="protein sequence ID" value="PDT00341.1"/>
    <property type="molecule type" value="Genomic_DNA"/>
</dbReference>
<gene>
    <name evidence="6" type="ORF">CO666_31045</name>
</gene>
<dbReference type="GO" id="GO:0012505">
    <property type="term" value="C:endomembrane system"/>
    <property type="evidence" value="ECO:0007669"/>
    <property type="project" value="UniProtKB-SubCell"/>
</dbReference>
<evidence type="ECO:0000256" key="3">
    <source>
        <dbReference type="ARBA" id="ARBA00022989"/>
    </source>
</evidence>
<feature type="transmembrane region" description="Helical" evidence="5">
    <location>
        <begin position="144"/>
        <end position="167"/>
    </location>
</feature>
<dbReference type="GO" id="GO:0005384">
    <property type="term" value="F:manganese ion transmembrane transporter activity"/>
    <property type="evidence" value="ECO:0007669"/>
    <property type="project" value="InterPro"/>
</dbReference>
<proteinExistence type="predicted"/>
<feature type="transmembrane region" description="Helical" evidence="5">
    <location>
        <begin position="18"/>
        <end position="39"/>
    </location>
</feature>
<sequence length="224" mass="23826">MTSNPIDRIRDIIDPGDALGEVLFGLIMALTLTVGSRLVVKEEGLDAQELIAATIGCNVAWGIIDAVLFILGTTFYRSRRLRLFRQIKAAGSETAALKMLAKEFPIEEAPFSATAADADALYRSLLTLACRADPVKTSLSKSDLFAALAVFALVSATAIPAVIPFLLIDSAHLALRTSNLFLIMLLFVTGYAWAKFSGGRPFYAGMTMTGLGLLLVAIAIALGG</sequence>
<dbReference type="GO" id="GO:0030026">
    <property type="term" value="P:intracellular manganese ion homeostasis"/>
    <property type="evidence" value="ECO:0007669"/>
    <property type="project" value="InterPro"/>
</dbReference>
<evidence type="ECO:0000256" key="4">
    <source>
        <dbReference type="ARBA" id="ARBA00023136"/>
    </source>
</evidence>
<feature type="transmembrane region" description="Helical" evidence="5">
    <location>
        <begin position="51"/>
        <end position="76"/>
    </location>
</feature>
<protein>
    <submittedName>
        <fullName evidence="6">VIT family protein</fullName>
    </submittedName>
</protein>
<dbReference type="InterPro" id="IPR008217">
    <property type="entry name" value="Ccc1_fam"/>
</dbReference>
<evidence type="ECO:0000313" key="6">
    <source>
        <dbReference type="EMBL" id="PDT00341.1"/>
    </source>
</evidence>
<evidence type="ECO:0000256" key="2">
    <source>
        <dbReference type="ARBA" id="ARBA00022692"/>
    </source>
</evidence>
<dbReference type="Proteomes" id="UP000220768">
    <property type="component" value="Unassembled WGS sequence"/>
</dbReference>
<dbReference type="RefSeq" id="WP_097615799.1">
    <property type="nucleotide sequence ID" value="NZ_NWSV01000040.1"/>
</dbReference>
<evidence type="ECO:0000256" key="5">
    <source>
        <dbReference type="SAM" id="Phobius"/>
    </source>
</evidence>
<comment type="caution">
    <text evidence="6">The sequence shown here is derived from an EMBL/GenBank/DDBJ whole genome shotgun (WGS) entry which is preliminary data.</text>
</comment>
<accession>A0A2A6J2V7</accession>
<name>A0A2A6J2V7_9HYPH</name>
<feature type="transmembrane region" description="Helical" evidence="5">
    <location>
        <begin position="173"/>
        <end position="194"/>
    </location>
</feature>
<evidence type="ECO:0000313" key="7">
    <source>
        <dbReference type="Proteomes" id="UP000220768"/>
    </source>
</evidence>
<keyword evidence="2 5" id="KW-0812">Transmembrane</keyword>
<reference evidence="6 7" key="1">
    <citation type="submission" date="2017-09" db="EMBL/GenBank/DDBJ databases">
        <title>Comparative genomics of rhizobia isolated from Phaseolus vulgaris in China.</title>
        <authorList>
            <person name="Tong W."/>
        </authorList>
    </citation>
    <scope>NUCLEOTIDE SEQUENCE [LARGE SCALE GENOMIC DNA]</scope>
    <source>
        <strain evidence="6 7">C5</strain>
    </source>
</reference>